<dbReference type="HOGENOM" id="CLU_3366974_0_0_5"/>
<dbReference type="Proteomes" id="UP000006830">
    <property type="component" value="Chromosome"/>
</dbReference>
<accession>A8GLS6</accession>
<evidence type="ECO:0000313" key="2">
    <source>
        <dbReference type="Proteomes" id="UP000006830"/>
    </source>
</evidence>
<protein>
    <submittedName>
        <fullName evidence="1">Uncharacterized protein</fullName>
    </submittedName>
</protein>
<reference evidence="1" key="1">
    <citation type="submission" date="2007-09" db="EMBL/GenBank/DDBJ databases">
        <title>Complete Genome Sequence of Rickettsia akari.</title>
        <authorList>
            <person name="Madan A."/>
            <person name="Fahey J."/>
            <person name="Helton E."/>
            <person name="Ketteman M."/>
            <person name="Madan A."/>
            <person name="Rodrigues S."/>
            <person name="Sanchez A."/>
            <person name="Whiting M."/>
            <person name="Dasch G."/>
            <person name="Eremeeva M."/>
        </authorList>
    </citation>
    <scope>NUCLEOTIDE SEQUENCE</scope>
    <source>
        <strain evidence="1">Hartford</strain>
    </source>
</reference>
<sequence>MRDILNKIAENLPTEKGSDELKAHIKPRSKFERFF</sequence>
<dbReference type="KEGG" id="rak:A1C_00080"/>
<name>A8GLS6_RICAH</name>
<dbReference type="STRING" id="293614.A1C_00080"/>
<gene>
    <name evidence="1" type="ordered locus">A1C_00080</name>
</gene>
<dbReference type="AlphaFoldDB" id="A8GLS6"/>
<organism evidence="1 2">
    <name type="scientific">Rickettsia akari (strain Hartford)</name>
    <dbReference type="NCBI Taxonomy" id="293614"/>
    <lineage>
        <taxon>Bacteria</taxon>
        <taxon>Pseudomonadati</taxon>
        <taxon>Pseudomonadota</taxon>
        <taxon>Alphaproteobacteria</taxon>
        <taxon>Rickettsiales</taxon>
        <taxon>Rickettsiaceae</taxon>
        <taxon>Rickettsieae</taxon>
        <taxon>Rickettsia</taxon>
        <taxon>spotted fever group</taxon>
    </lineage>
</organism>
<evidence type="ECO:0000313" key="1">
    <source>
        <dbReference type="EMBL" id="ABV74351.1"/>
    </source>
</evidence>
<proteinExistence type="predicted"/>
<dbReference type="EMBL" id="CP000847">
    <property type="protein sequence ID" value="ABV74351.1"/>
    <property type="molecule type" value="Genomic_DNA"/>
</dbReference>
<keyword evidence="2" id="KW-1185">Reference proteome</keyword>